<dbReference type="Proteomes" id="UP000193067">
    <property type="component" value="Unassembled WGS sequence"/>
</dbReference>
<keyword evidence="1" id="KW-0732">Signal</keyword>
<evidence type="ECO:0008006" key="4">
    <source>
        <dbReference type="Google" id="ProtNLM"/>
    </source>
</evidence>
<feature type="signal peptide" evidence="1">
    <location>
        <begin position="1"/>
        <end position="34"/>
    </location>
</feature>
<evidence type="ECO:0000313" key="2">
    <source>
        <dbReference type="EMBL" id="OSD02066.1"/>
    </source>
</evidence>
<evidence type="ECO:0000313" key="3">
    <source>
        <dbReference type="Proteomes" id="UP000193067"/>
    </source>
</evidence>
<protein>
    <recommendedName>
        <fullName evidence="4">Secreted protein</fullName>
    </recommendedName>
</protein>
<dbReference type="EMBL" id="KZ084107">
    <property type="protein sequence ID" value="OSD02066.1"/>
    <property type="molecule type" value="Genomic_DNA"/>
</dbReference>
<proteinExistence type="predicted"/>
<organism evidence="2 3">
    <name type="scientific">Trametes coccinea (strain BRFM310)</name>
    <name type="common">Pycnoporus coccineus</name>
    <dbReference type="NCBI Taxonomy" id="1353009"/>
    <lineage>
        <taxon>Eukaryota</taxon>
        <taxon>Fungi</taxon>
        <taxon>Dikarya</taxon>
        <taxon>Basidiomycota</taxon>
        <taxon>Agaricomycotina</taxon>
        <taxon>Agaricomycetes</taxon>
        <taxon>Polyporales</taxon>
        <taxon>Polyporaceae</taxon>
        <taxon>Trametes</taxon>
    </lineage>
</organism>
<gene>
    <name evidence="2" type="ORF">PYCCODRAFT_439297</name>
</gene>
<sequence>MQLRPFHPGVPVIRGHRQILIVLVLGTAGPLCICHHPTSRGSNGSVNVNQRRVTGEVVSGAYTSGGATFRADFGIVLNLDVLRSLLVVSVCERRAQIAYTILRAPSGPRRFVWHRSITPHLLSASDELMGVTGTDDCSGPNLLTSGEYSRFLFRGLARSRGCGRIIRAGKTDRVQPAVLGYDCTAKGITRRTSVRELR</sequence>
<reference evidence="2 3" key="1">
    <citation type="journal article" date="2015" name="Biotechnol. Biofuels">
        <title>Enhanced degradation of softwood versus hardwood by the white-rot fungus Pycnoporus coccineus.</title>
        <authorList>
            <person name="Couturier M."/>
            <person name="Navarro D."/>
            <person name="Chevret D."/>
            <person name="Henrissat B."/>
            <person name="Piumi F."/>
            <person name="Ruiz-Duenas F.J."/>
            <person name="Martinez A.T."/>
            <person name="Grigoriev I.V."/>
            <person name="Riley R."/>
            <person name="Lipzen A."/>
            <person name="Berrin J.G."/>
            <person name="Master E.R."/>
            <person name="Rosso M.N."/>
        </authorList>
    </citation>
    <scope>NUCLEOTIDE SEQUENCE [LARGE SCALE GENOMIC DNA]</scope>
    <source>
        <strain evidence="2 3">BRFM310</strain>
    </source>
</reference>
<dbReference type="AlphaFoldDB" id="A0A1Y2ILQ5"/>
<feature type="chain" id="PRO_5011005090" description="Secreted protein" evidence="1">
    <location>
        <begin position="35"/>
        <end position="198"/>
    </location>
</feature>
<name>A0A1Y2ILQ5_TRAC3</name>
<evidence type="ECO:0000256" key="1">
    <source>
        <dbReference type="SAM" id="SignalP"/>
    </source>
</evidence>
<accession>A0A1Y2ILQ5</accession>
<keyword evidence="3" id="KW-1185">Reference proteome</keyword>